<reference evidence="2" key="1">
    <citation type="submission" date="2010-03" db="EMBL/GenBank/DDBJ databases">
        <title>Complete sequence of Mobiluncus curtisii ATCC 43063.</title>
        <authorList>
            <person name="Muzny D."/>
            <person name="Qin X."/>
            <person name="Deng J."/>
            <person name="Jiang H."/>
            <person name="Liu Y."/>
            <person name="Qu J."/>
            <person name="Song X.-Z."/>
            <person name="Zhang L."/>
            <person name="Thornton R."/>
            <person name="Coyle M."/>
            <person name="Francisco L."/>
            <person name="Jackson L."/>
            <person name="Javaid M."/>
            <person name="Korchina V."/>
            <person name="Kovar C."/>
            <person name="Mata R."/>
            <person name="Mathew T."/>
            <person name="Ngo R."/>
            <person name="Nguyen L."/>
            <person name="Nguyen N."/>
            <person name="Okwuonu G."/>
            <person name="Ongeri F."/>
            <person name="Pham C."/>
            <person name="Simmons D."/>
            <person name="Wilczek-Boney K."/>
            <person name="Hale W."/>
            <person name="Jakkamsetti A."/>
            <person name="Pham P."/>
            <person name="Ruth R."/>
            <person name="San Lucas F."/>
            <person name="Warren J."/>
            <person name="Zhang J."/>
            <person name="Zhao Z."/>
            <person name="Zhou C."/>
            <person name="Zhu D."/>
            <person name="Lee S."/>
            <person name="Bess C."/>
            <person name="Blankenburg K."/>
            <person name="Forbes L."/>
            <person name="Fu Q."/>
            <person name="Gubbala S."/>
            <person name="Hirani K."/>
            <person name="Jayaseelan J.C."/>
            <person name="Lara F."/>
            <person name="Munidasa M."/>
            <person name="Palculict T."/>
            <person name="Patil S."/>
            <person name="Pu L.-L."/>
            <person name="Saada N."/>
            <person name="Tang L."/>
            <person name="Weissenberger G."/>
            <person name="Zhu Y."/>
            <person name="Hemphill L."/>
            <person name="Shang Y."/>
            <person name="Youmans B."/>
            <person name="Ayvaz T."/>
            <person name="Ross M."/>
            <person name="Santibanez J."/>
            <person name="Aqrawi P."/>
            <person name="Gross S."/>
            <person name="Joshi V."/>
            <person name="Fowler G."/>
            <person name="Nazareth L."/>
            <person name="Reid J."/>
            <person name="Worley K."/>
            <person name="Petrosino J."/>
            <person name="Highlander S."/>
            <person name="Gibbs R."/>
            <person name="Gibbs R."/>
        </authorList>
    </citation>
    <scope>NUCLEOTIDE SEQUENCE [LARGE SCALE GENOMIC DNA]</scope>
    <source>
        <strain evidence="2">ATCC 43553</strain>
    </source>
</reference>
<sequence length="107" mass="10729">MHAFTLVRYASHSAGIVAEALATDGLAAGAAAAGDVGAGVVEAAGGATFSSFLQPARTPTEAASATALISLRSILMVSSSFLLFIWRAGAPTPQSEAATLIHRDDLS</sequence>
<evidence type="ECO:0000313" key="2">
    <source>
        <dbReference type="Proteomes" id="UP000004510"/>
    </source>
</evidence>
<accession>D4XB01</accession>
<comment type="caution">
    <text evidence="1">The sequence shown here is derived from an EMBL/GenBank/DDBJ whole genome shotgun (WGS) entry which is preliminary data.</text>
</comment>
<proteinExistence type="predicted"/>
<dbReference type="AlphaFoldDB" id="D4XB01"/>
<protein>
    <submittedName>
        <fullName evidence="1">Uncharacterized protein</fullName>
    </submittedName>
</protein>
<name>D4XB01_9BURK</name>
<organism evidence="1 2">
    <name type="scientific">Achromobacter piechaudii ATCC 43553</name>
    <dbReference type="NCBI Taxonomy" id="742159"/>
    <lineage>
        <taxon>Bacteria</taxon>
        <taxon>Pseudomonadati</taxon>
        <taxon>Pseudomonadota</taxon>
        <taxon>Betaproteobacteria</taxon>
        <taxon>Burkholderiales</taxon>
        <taxon>Alcaligenaceae</taxon>
        <taxon>Achromobacter</taxon>
    </lineage>
</organism>
<dbReference type="EMBL" id="ADMS01000059">
    <property type="protein sequence ID" value="EFF75948.1"/>
    <property type="molecule type" value="Genomic_DNA"/>
</dbReference>
<dbReference type="Proteomes" id="UP000004510">
    <property type="component" value="Unassembled WGS sequence"/>
</dbReference>
<evidence type="ECO:0000313" key="1">
    <source>
        <dbReference type="EMBL" id="EFF75948.1"/>
    </source>
</evidence>
<gene>
    <name evidence="1" type="ORF">HMPREF0004_2674</name>
</gene>
<dbReference type="HOGENOM" id="CLU_2204284_0_0_4"/>